<name>A0A6A6U827_9PEZI</name>
<evidence type="ECO:0000256" key="1">
    <source>
        <dbReference type="SAM" id="MobiDB-lite"/>
    </source>
</evidence>
<feature type="region of interest" description="Disordered" evidence="1">
    <location>
        <begin position="170"/>
        <end position="287"/>
    </location>
</feature>
<dbReference type="AlphaFoldDB" id="A0A6A6U827"/>
<sequence>MALPTRPFRHIAPPPGYDGSLIDNQVPSFLPPPQGFQFHNVQQSEHGSPPRTTSLPAAITGVPPGAVARQPIQPLVPPPHLATTGLPFDQATNANKSLKDPTWIDQNFGHDNIEHNVQAQFGAAGRKESSNRATDEAIRAVESNRLAARNDEEELRTLKAQLGSLRNTFIPRDLTTSSRDSPRAHGQNQYSSTFHPSSEAVTLGRRQTPAQPEIHRTAGGNLAGTEKPAASSLSRSKSAKSLRTPGIQGNIVETGGATSPMSMPPPARRGGATSPSSAPAPQPFTGQYPSGVQEILDFYTAEMVRLRRTGNVPCADRVISKRSASWSDNGLADNDAMTNEVRCNDCTKYDIVCARRFNGQWYVRHVGNPGVGSDRDEYYGDIDKARKRMDK</sequence>
<keyword evidence="3" id="KW-1185">Reference proteome</keyword>
<dbReference type="Proteomes" id="UP000799302">
    <property type="component" value="Unassembled WGS sequence"/>
</dbReference>
<gene>
    <name evidence="2" type="ORF">BT63DRAFT_441619</name>
</gene>
<dbReference type="EMBL" id="MU004237">
    <property type="protein sequence ID" value="KAF2668120.1"/>
    <property type="molecule type" value="Genomic_DNA"/>
</dbReference>
<proteinExistence type="predicted"/>
<evidence type="ECO:0000313" key="3">
    <source>
        <dbReference type="Proteomes" id="UP000799302"/>
    </source>
</evidence>
<reference evidence="2" key="1">
    <citation type="journal article" date="2020" name="Stud. Mycol.">
        <title>101 Dothideomycetes genomes: a test case for predicting lifestyles and emergence of pathogens.</title>
        <authorList>
            <person name="Haridas S."/>
            <person name="Albert R."/>
            <person name="Binder M."/>
            <person name="Bloem J."/>
            <person name="Labutti K."/>
            <person name="Salamov A."/>
            <person name="Andreopoulos B."/>
            <person name="Baker S."/>
            <person name="Barry K."/>
            <person name="Bills G."/>
            <person name="Bluhm B."/>
            <person name="Cannon C."/>
            <person name="Castanera R."/>
            <person name="Culley D."/>
            <person name="Daum C."/>
            <person name="Ezra D."/>
            <person name="Gonzalez J."/>
            <person name="Henrissat B."/>
            <person name="Kuo A."/>
            <person name="Liang C."/>
            <person name="Lipzen A."/>
            <person name="Lutzoni F."/>
            <person name="Magnuson J."/>
            <person name="Mondo S."/>
            <person name="Nolan M."/>
            <person name="Ohm R."/>
            <person name="Pangilinan J."/>
            <person name="Park H.-J."/>
            <person name="Ramirez L."/>
            <person name="Alfaro M."/>
            <person name="Sun H."/>
            <person name="Tritt A."/>
            <person name="Yoshinaga Y."/>
            <person name="Zwiers L.-H."/>
            <person name="Turgeon B."/>
            <person name="Goodwin S."/>
            <person name="Spatafora J."/>
            <person name="Crous P."/>
            <person name="Grigoriev I."/>
        </authorList>
    </citation>
    <scope>NUCLEOTIDE SEQUENCE</scope>
    <source>
        <strain evidence="2">CBS 115976</strain>
    </source>
</reference>
<organism evidence="2 3">
    <name type="scientific">Microthyrium microscopicum</name>
    <dbReference type="NCBI Taxonomy" id="703497"/>
    <lineage>
        <taxon>Eukaryota</taxon>
        <taxon>Fungi</taxon>
        <taxon>Dikarya</taxon>
        <taxon>Ascomycota</taxon>
        <taxon>Pezizomycotina</taxon>
        <taxon>Dothideomycetes</taxon>
        <taxon>Dothideomycetes incertae sedis</taxon>
        <taxon>Microthyriales</taxon>
        <taxon>Microthyriaceae</taxon>
        <taxon>Microthyrium</taxon>
    </lineage>
</organism>
<feature type="compositionally biased region" description="Polar residues" evidence="1">
    <location>
        <begin position="186"/>
        <end position="200"/>
    </location>
</feature>
<evidence type="ECO:0000313" key="2">
    <source>
        <dbReference type="EMBL" id="KAF2668120.1"/>
    </source>
</evidence>
<protein>
    <submittedName>
        <fullName evidence="2">Uncharacterized protein</fullName>
    </submittedName>
</protein>
<feature type="compositionally biased region" description="Low complexity" evidence="1">
    <location>
        <begin position="230"/>
        <end position="243"/>
    </location>
</feature>
<accession>A0A6A6U827</accession>